<feature type="domain" description="Resolvase/invertase-type recombinase catalytic" evidence="1">
    <location>
        <begin position="9"/>
        <end position="70"/>
    </location>
</feature>
<dbReference type="Proteomes" id="UP000250462">
    <property type="component" value="Unassembled WGS sequence"/>
</dbReference>
<dbReference type="AlphaFoldDB" id="A0A329QI51"/>
<evidence type="ECO:0000313" key="3">
    <source>
        <dbReference type="Proteomes" id="UP000250462"/>
    </source>
</evidence>
<accession>A0A329QI51</accession>
<dbReference type="InterPro" id="IPR036162">
    <property type="entry name" value="Resolvase-like_N_sf"/>
</dbReference>
<dbReference type="EMBL" id="QMIG01000018">
    <property type="protein sequence ID" value="RAW11906.1"/>
    <property type="molecule type" value="Genomic_DNA"/>
</dbReference>
<organism evidence="2 3">
    <name type="scientific">Phytoactinopolyspora halophila</name>
    <dbReference type="NCBI Taxonomy" id="1981511"/>
    <lineage>
        <taxon>Bacteria</taxon>
        <taxon>Bacillati</taxon>
        <taxon>Actinomycetota</taxon>
        <taxon>Actinomycetes</taxon>
        <taxon>Jiangellales</taxon>
        <taxon>Jiangellaceae</taxon>
        <taxon>Phytoactinopolyspora</taxon>
    </lineage>
</organism>
<dbReference type="RefSeq" id="WP_112259288.1">
    <property type="nucleotide sequence ID" value="NZ_QMIG01000018.1"/>
</dbReference>
<comment type="caution">
    <text evidence="2">The sequence shown here is derived from an EMBL/GenBank/DDBJ whole genome shotgun (WGS) entry which is preliminary data.</text>
</comment>
<dbReference type="OrthoDB" id="4500247at2"/>
<name>A0A329QI51_9ACTN</name>
<gene>
    <name evidence="2" type="ORF">DPM12_15715</name>
</gene>
<protein>
    <recommendedName>
        <fullName evidence="1">Resolvase/invertase-type recombinase catalytic domain-containing protein</fullName>
    </recommendedName>
</protein>
<dbReference type="SUPFAM" id="SSF53041">
    <property type="entry name" value="Resolvase-like"/>
    <property type="match status" value="1"/>
</dbReference>
<dbReference type="Gene3D" id="3.40.50.1390">
    <property type="entry name" value="Resolvase, N-terminal catalytic domain"/>
    <property type="match status" value="1"/>
</dbReference>
<sequence length="73" mass="8006">MVRHEKDCVDRLTRSPRELGDVIDLANRHGLDLATCTGEVDPATPAGRMVARILGATARQEAERNAESCRAFD</sequence>
<dbReference type="InterPro" id="IPR006119">
    <property type="entry name" value="Resolv_N"/>
</dbReference>
<dbReference type="GO" id="GO:0003677">
    <property type="term" value="F:DNA binding"/>
    <property type="evidence" value="ECO:0007669"/>
    <property type="project" value="InterPro"/>
</dbReference>
<evidence type="ECO:0000259" key="1">
    <source>
        <dbReference type="Pfam" id="PF00239"/>
    </source>
</evidence>
<proteinExistence type="predicted"/>
<evidence type="ECO:0000313" key="2">
    <source>
        <dbReference type="EMBL" id="RAW11906.1"/>
    </source>
</evidence>
<keyword evidence="3" id="KW-1185">Reference proteome</keyword>
<dbReference type="Pfam" id="PF00239">
    <property type="entry name" value="Resolvase"/>
    <property type="match status" value="1"/>
</dbReference>
<reference evidence="2 3" key="1">
    <citation type="submission" date="2018-06" db="EMBL/GenBank/DDBJ databases">
        <title>Phytoactinopolyspora halophila sp. nov., a novel halophilic actinomycete isolated from a saline soil in China.</title>
        <authorList>
            <person name="Tang S.-K."/>
        </authorList>
    </citation>
    <scope>NUCLEOTIDE SEQUENCE [LARGE SCALE GENOMIC DNA]</scope>
    <source>
        <strain evidence="2 3">YIM 96934</strain>
    </source>
</reference>
<dbReference type="GO" id="GO:0000150">
    <property type="term" value="F:DNA strand exchange activity"/>
    <property type="evidence" value="ECO:0007669"/>
    <property type="project" value="InterPro"/>
</dbReference>